<organism evidence="1 2">
    <name type="scientific">Flagellimonas marinaquae</name>
    <dbReference type="NCBI Taxonomy" id="254955"/>
    <lineage>
        <taxon>Bacteria</taxon>
        <taxon>Pseudomonadati</taxon>
        <taxon>Bacteroidota</taxon>
        <taxon>Flavobacteriia</taxon>
        <taxon>Flavobacteriales</taxon>
        <taxon>Flavobacteriaceae</taxon>
        <taxon>Flagellimonas</taxon>
    </lineage>
</organism>
<evidence type="ECO:0000313" key="1">
    <source>
        <dbReference type="EMBL" id="BDW93296.1"/>
    </source>
</evidence>
<dbReference type="AlphaFoldDB" id="A0AA48HRX9"/>
<proteinExistence type="predicted"/>
<keyword evidence="2" id="KW-1185">Reference proteome</keyword>
<dbReference type="InterPro" id="IPR021352">
    <property type="entry name" value="DUF2971"/>
</dbReference>
<dbReference type="Proteomes" id="UP001330184">
    <property type="component" value="Chromosome"/>
</dbReference>
<dbReference type="Pfam" id="PF11185">
    <property type="entry name" value="DUF2971"/>
    <property type="match status" value="1"/>
</dbReference>
<evidence type="ECO:0008006" key="3">
    <source>
        <dbReference type="Google" id="ProtNLM"/>
    </source>
</evidence>
<sequence length="370" mass="44060">MFKYTSINSYSLRNLQNGQIYFNNPLNFNDPFDTFHPARITEISNEKFVELYCKSNKRKFNKEHLVRILDKTISKQDFFNFCEQHIDYIFDFNKASENKIFQSKTDFLNQLKNLEESNNDFLENIGEFFKTVKLNLQTTIHDTLYNIRQEKFSKIGVCCFSKNHTNLLMWSHYADSHQGICLEFDSKYEPFSKAFEVEYKSEIPNVNSDLLFEEEETAESIKKLLSFKSIDWKQEKELRIFHHESNKSYFYPSRSLKAIYFGLKTNPSDIEMICSIIKSKNPDVKFYRMKRLENTFGIEPEQFHYSTVIEIQSSLILIISNLFNSNEFTQEELLDKGMIKISEIQLKAHLEDLKNKNILIKNKEKYKLNR</sequence>
<dbReference type="EMBL" id="AP027268">
    <property type="protein sequence ID" value="BDW93296.1"/>
    <property type="molecule type" value="Genomic_DNA"/>
</dbReference>
<protein>
    <recommendedName>
        <fullName evidence="3">DUF2971 domain-containing protein</fullName>
    </recommendedName>
</protein>
<accession>A0AA48HRX9</accession>
<reference evidence="1 2" key="1">
    <citation type="submission" date="2023-01" db="EMBL/GenBank/DDBJ databases">
        <title>Complete genome sequence of Muricauda aquimarina strain IFOP_LL357.</title>
        <authorList>
            <person name="Gajardo G."/>
            <person name="Ueki S."/>
            <person name="Maruyama F."/>
        </authorList>
    </citation>
    <scope>NUCLEOTIDE SEQUENCE [LARGE SCALE GENOMIC DNA]</scope>
    <source>
        <strain evidence="1 2">IFOP_LL357</strain>
    </source>
</reference>
<evidence type="ECO:0000313" key="2">
    <source>
        <dbReference type="Proteomes" id="UP001330184"/>
    </source>
</evidence>
<gene>
    <name evidence="1" type="ORF">MACH07_21280</name>
</gene>
<dbReference type="RefSeq" id="WP_338193670.1">
    <property type="nucleotide sequence ID" value="NZ_AP027268.1"/>
</dbReference>
<name>A0AA48HRX9_9FLAO</name>